<feature type="domain" description="Transcription regulator PadR N-terminal" evidence="1">
    <location>
        <begin position="27"/>
        <end position="90"/>
    </location>
</feature>
<dbReference type="eggNOG" id="arCOG00001">
    <property type="taxonomic scope" value="Archaea"/>
</dbReference>
<evidence type="ECO:0000313" key="3">
    <source>
        <dbReference type="Proteomes" id="UP000010469"/>
    </source>
</evidence>
<dbReference type="PANTHER" id="PTHR43252">
    <property type="entry name" value="TRANSCRIPTIONAL REGULATOR YQJI"/>
    <property type="match status" value="1"/>
</dbReference>
<dbReference type="EMBL" id="CP003378">
    <property type="protein sequence ID" value="AFZ70915.1"/>
    <property type="molecule type" value="Genomic_DNA"/>
</dbReference>
<dbReference type="AlphaFoldDB" id="L0ACY5"/>
<dbReference type="HOGENOM" id="CLU_063440_9_1_2"/>
<dbReference type="RefSeq" id="WP_015232812.1">
    <property type="nucleotide sequence ID" value="NC_019791.1"/>
</dbReference>
<dbReference type="InParanoid" id="L0ACY5"/>
<dbReference type="OrthoDB" id="56053at2157"/>
<gene>
    <name evidence="2" type="ordered locus">Calag_1195</name>
</gene>
<dbReference type="STRING" id="1056495.Calag_1195"/>
<dbReference type="Proteomes" id="UP000010469">
    <property type="component" value="Chromosome"/>
</dbReference>
<dbReference type="InterPro" id="IPR036390">
    <property type="entry name" value="WH_DNA-bd_sf"/>
</dbReference>
<sequence>MSREGKISKAMARLIKNVTVHTLWIYVLAILARGSTYPYQVKKKIKDTFHFNPPTVTLYTVMYRLEKEGLIRKTENGSYEITEDGKIALKNASDTLKQLSETLDHI</sequence>
<dbReference type="InterPro" id="IPR005149">
    <property type="entry name" value="Tscrpt_reg_PadR_N"/>
</dbReference>
<protein>
    <submittedName>
        <fullName evidence="2">Putative transcriptional regulator</fullName>
    </submittedName>
</protein>
<dbReference type="Gene3D" id="1.10.10.10">
    <property type="entry name" value="Winged helix-like DNA-binding domain superfamily/Winged helix DNA-binding domain"/>
    <property type="match status" value="1"/>
</dbReference>
<dbReference type="GeneID" id="14212455"/>
<proteinExistence type="predicted"/>
<organism evidence="2 3">
    <name type="scientific">Caldisphaera lagunensis (strain DSM 15908 / JCM 11604 / ANMR 0165 / IC-154)</name>
    <dbReference type="NCBI Taxonomy" id="1056495"/>
    <lineage>
        <taxon>Archaea</taxon>
        <taxon>Thermoproteota</taxon>
        <taxon>Thermoprotei</taxon>
        <taxon>Acidilobales</taxon>
        <taxon>Caldisphaeraceae</taxon>
        <taxon>Caldisphaera</taxon>
    </lineage>
</organism>
<dbReference type="SUPFAM" id="SSF46785">
    <property type="entry name" value="Winged helix' DNA-binding domain"/>
    <property type="match status" value="1"/>
</dbReference>
<evidence type="ECO:0000259" key="1">
    <source>
        <dbReference type="Pfam" id="PF03551"/>
    </source>
</evidence>
<dbReference type="Pfam" id="PF03551">
    <property type="entry name" value="PadR"/>
    <property type="match status" value="1"/>
</dbReference>
<name>L0ACY5_CALLD</name>
<reference evidence="3" key="1">
    <citation type="submission" date="2012-03" db="EMBL/GenBank/DDBJ databases">
        <title>Complete genome of Caldisphaera lagunensis DSM 15908.</title>
        <authorList>
            <person name="Lucas S."/>
            <person name="Copeland A."/>
            <person name="Lapidus A."/>
            <person name="Glavina del Rio T."/>
            <person name="Dalin E."/>
            <person name="Tice H."/>
            <person name="Bruce D."/>
            <person name="Goodwin L."/>
            <person name="Pitluck S."/>
            <person name="Peters L."/>
            <person name="Mikhailova N."/>
            <person name="Teshima H."/>
            <person name="Kyrpides N."/>
            <person name="Mavromatis K."/>
            <person name="Ivanova N."/>
            <person name="Brettin T."/>
            <person name="Detter J.C."/>
            <person name="Han C."/>
            <person name="Larimer F."/>
            <person name="Land M."/>
            <person name="Hauser L."/>
            <person name="Markowitz V."/>
            <person name="Cheng J.-F."/>
            <person name="Hugenholtz P."/>
            <person name="Woyke T."/>
            <person name="Wu D."/>
            <person name="Spring S."/>
            <person name="Schroeder M."/>
            <person name="Brambilla E."/>
            <person name="Klenk H.-P."/>
            <person name="Eisen J.A."/>
        </authorList>
    </citation>
    <scope>NUCLEOTIDE SEQUENCE [LARGE SCALE GENOMIC DNA]</scope>
    <source>
        <strain evidence="3">DSM 15908 / JCM 11604 / IC-154</strain>
    </source>
</reference>
<dbReference type="InterPro" id="IPR036388">
    <property type="entry name" value="WH-like_DNA-bd_sf"/>
</dbReference>
<evidence type="ECO:0000313" key="2">
    <source>
        <dbReference type="EMBL" id="AFZ70915.1"/>
    </source>
</evidence>
<dbReference type="PANTHER" id="PTHR43252:SF2">
    <property type="entry name" value="TRANSCRIPTION REGULATOR, PADR-LIKE FAMILY"/>
    <property type="match status" value="1"/>
</dbReference>
<dbReference type="KEGG" id="clg:Calag_1195"/>
<accession>L0ACY5</accession>
<keyword evidence="3" id="KW-1185">Reference proteome</keyword>